<keyword evidence="2" id="KW-1185">Reference proteome</keyword>
<proteinExistence type="predicted"/>
<dbReference type="STRING" id="8010.ENSELUP00000033841"/>
<reference evidence="1" key="2">
    <citation type="submission" date="2020-02" db="EMBL/GenBank/DDBJ databases">
        <title>Esox lucius (northern pike) genome, fEsoLuc1, primary haplotype.</title>
        <authorList>
            <person name="Myers G."/>
            <person name="Karagic N."/>
            <person name="Meyer A."/>
            <person name="Pippel M."/>
            <person name="Reichard M."/>
            <person name="Winkler S."/>
            <person name="Tracey A."/>
            <person name="Sims Y."/>
            <person name="Howe K."/>
            <person name="Rhie A."/>
            <person name="Formenti G."/>
            <person name="Durbin R."/>
            <person name="Fedrigo O."/>
            <person name="Jarvis E.D."/>
        </authorList>
    </citation>
    <scope>NUCLEOTIDE SEQUENCE [LARGE SCALE GENOMIC DNA]</scope>
</reference>
<evidence type="ECO:0008006" key="3">
    <source>
        <dbReference type="Google" id="ProtNLM"/>
    </source>
</evidence>
<dbReference type="InterPro" id="IPR039051">
    <property type="entry name" value="SE-CTX-like"/>
</dbReference>
<evidence type="ECO:0000313" key="1">
    <source>
        <dbReference type="Ensembl" id="ENSELUP00000033841.2"/>
    </source>
</evidence>
<dbReference type="Proteomes" id="UP000265140">
    <property type="component" value="Chromosome 20"/>
</dbReference>
<reference evidence="1" key="4">
    <citation type="submission" date="2025-09" db="UniProtKB">
        <authorList>
            <consortium name="Ensembl"/>
        </authorList>
    </citation>
    <scope>IDENTIFICATION</scope>
</reference>
<dbReference type="AlphaFoldDB" id="A0A3P8ZZ40"/>
<dbReference type="Ensembl" id="ENSELUT00000037873.3">
    <property type="protein sequence ID" value="ENSELUP00000033841.2"/>
    <property type="gene ID" value="ENSELUG00000012198.3"/>
</dbReference>
<reference evidence="2" key="1">
    <citation type="journal article" date="2014" name="PLoS ONE">
        <title>The genome and linkage map of the northern pike (Esox lucius): conserved synteny revealed between the salmonid sister group and the Neoteleostei.</title>
        <authorList>
            <person name="Rondeau E.B."/>
            <person name="Minkley D.R."/>
            <person name="Leong J.S."/>
            <person name="Messmer A.M."/>
            <person name="Jantzen J.R."/>
            <person name="von Schalburg K.R."/>
            <person name="Lemon C."/>
            <person name="Bird N.H."/>
            <person name="Koop B.F."/>
        </authorList>
    </citation>
    <scope>NUCLEOTIDE SEQUENCE</scope>
</reference>
<organism evidence="1 2">
    <name type="scientific">Esox lucius</name>
    <name type="common">Northern pike</name>
    <dbReference type="NCBI Taxonomy" id="8010"/>
    <lineage>
        <taxon>Eukaryota</taxon>
        <taxon>Metazoa</taxon>
        <taxon>Chordata</taxon>
        <taxon>Craniata</taxon>
        <taxon>Vertebrata</taxon>
        <taxon>Euteleostomi</taxon>
        <taxon>Actinopterygii</taxon>
        <taxon>Neopterygii</taxon>
        <taxon>Teleostei</taxon>
        <taxon>Protacanthopterygii</taxon>
        <taxon>Esociformes</taxon>
        <taxon>Esocidae</taxon>
        <taxon>Esox</taxon>
    </lineage>
</organism>
<sequence>PNQISIWILLLREICNQDKVEERVEIMGQASEVQTATVGQASAYIFNNQEGDEVLYLTDQFSKIKQKMNVIDANCIQIGLEQKKSSVNMRNFEREANILSQYNKFLDILNNRMKAAIDECTENFAKQAKQDMEGQIQEKPGSVDDDFTKCLLDKLVKKYDWVSWSIRVFKEKDRIFFFNWLAGKKYHGSEGGANDFDVMTSNNIKVVISFSVEPKPIDRGQIQQEIERQKLKGNMLEVAQMLRKNLPKYLVHAISHYKEVVETNNFPKECYYYEKHKEAYLCVHPE</sequence>
<evidence type="ECO:0000313" key="2">
    <source>
        <dbReference type="Proteomes" id="UP000265140"/>
    </source>
</evidence>
<accession>A0A3P8ZZ40</accession>
<name>A0A3P8ZZ40_ESOLU</name>
<dbReference type="PANTHER" id="PTHR40472">
    <property type="entry name" value="RICIN B-TYPE LECTIN DOMAIN-CONTAINING PROTEIN"/>
    <property type="match status" value="1"/>
</dbReference>
<reference evidence="1" key="3">
    <citation type="submission" date="2025-08" db="UniProtKB">
        <authorList>
            <consortium name="Ensembl"/>
        </authorList>
    </citation>
    <scope>IDENTIFICATION</scope>
</reference>
<protein>
    <recommendedName>
        <fullName evidence="3">Rapunzel 5</fullName>
    </recommendedName>
</protein>
<dbReference type="PANTHER" id="PTHR40472:SF10">
    <property type="entry name" value="RAPUNZEL 5"/>
    <property type="match status" value="1"/>
</dbReference>
<dbReference type="GeneTree" id="ENSGT00390000008158"/>
<dbReference type="InParanoid" id="A0A3P8ZZ40"/>